<sequence length="151" mass="17148">MESLDLSHNNLSDEIPNQLVELNTLEVFSVAYNNLSGSIPKPKVQFGTFIGSCYKRNPFLCGPLPYKSCSKTDSSSIVSTASDDDEEDSWVDTYVFRVSFLVSYAVMLFTTLCVLYINSYWRTTWFSFVGECITACRYSTIGNFLTYHICR</sequence>
<gene>
    <name evidence="6" type="ORF">V6N11_065517</name>
</gene>
<name>A0ABR2PHP7_9ROSI</name>
<keyword evidence="4" id="KW-0675">Receptor</keyword>
<evidence type="ECO:0000256" key="2">
    <source>
        <dbReference type="ARBA" id="ARBA00022614"/>
    </source>
</evidence>
<dbReference type="Proteomes" id="UP001396334">
    <property type="component" value="Unassembled WGS sequence"/>
</dbReference>
<dbReference type="InterPro" id="IPR001611">
    <property type="entry name" value="Leu-rich_rpt"/>
</dbReference>
<dbReference type="PANTHER" id="PTHR48062">
    <property type="entry name" value="RECEPTOR-LIKE PROTEIN 14"/>
    <property type="match status" value="1"/>
</dbReference>
<evidence type="ECO:0000313" key="6">
    <source>
        <dbReference type="EMBL" id="KAK8987912.1"/>
    </source>
</evidence>
<comment type="similarity">
    <text evidence="1">Belongs to the RLP family.</text>
</comment>
<dbReference type="PANTHER" id="PTHR48062:SF37">
    <property type="entry name" value="LRR RECEPTOR-LIKE SERINE_THREONINE-PROTEIN KINASE FLS2"/>
    <property type="match status" value="1"/>
</dbReference>
<evidence type="ECO:0000256" key="4">
    <source>
        <dbReference type="ARBA" id="ARBA00023170"/>
    </source>
</evidence>
<accession>A0ABR2PHP7</accession>
<keyword evidence="5" id="KW-1133">Transmembrane helix</keyword>
<evidence type="ECO:0000256" key="5">
    <source>
        <dbReference type="SAM" id="Phobius"/>
    </source>
</evidence>
<keyword evidence="3" id="KW-0677">Repeat</keyword>
<keyword evidence="7" id="KW-1185">Reference proteome</keyword>
<feature type="transmembrane region" description="Helical" evidence="5">
    <location>
        <begin position="94"/>
        <end position="117"/>
    </location>
</feature>
<evidence type="ECO:0000256" key="1">
    <source>
        <dbReference type="ARBA" id="ARBA00009592"/>
    </source>
</evidence>
<comment type="caution">
    <text evidence="6">The sequence shown here is derived from an EMBL/GenBank/DDBJ whole genome shotgun (WGS) entry which is preliminary data.</text>
</comment>
<keyword evidence="5" id="KW-0472">Membrane</keyword>
<evidence type="ECO:0000313" key="7">
    <source>
        <dbReference type="Proteomes" id="UP001396334"/>
    </source>
</evidence>
<keyword evidence="5" id="KW-0812">Transmembrane</keyword>
<dbReference type="SUPFAM" id="SSF52058">
    <property type="entry name" value="L domain-like"/>
    <property type="match status" value="1"/>
</dbReference>
<proteinExistence type="inferred from homology"/>
<reference evidence="6 7" key="1">
    <citation type="journal article" date="2024" name="G3 (Bethesda)">
        <title>Genome assembly of Hibiscus sabdariffa L. provides insights into metabolisms of medicinal natural products.</title>
        <authorList>
            <person name="Kim T."/>
        </authorList>
    </citation>
    <scope>NUCLEOTIDE SEQUENCE [LARGE SCALE GENOMIC DNA]</scope>
    <source>
        <strain evidence="6">TK-2024</strain>
        <tissue evidence="6">Old leaves</tissue>
    </source>
</reference>
<organism evidence="6 7">
    <name type="scientific">Hibiscus sabdariffa</name>
    <name type="common">roselle</name>
    <dbReference type="NCBI Taxonomy" id="183260"/>
    <lineage>
        <taxon>Eukaryota</taxon>
        <taxon>Viridiplantae</taxon>
        <taxon>Streptophyta</taxon>
        <taxon>Embryophyta</taxon>
        <taxon>Tracheophyta</taxon>
        <taxon>Spermatophyta</taxon>
        <taxon>Magnoliopsida</taxon>
        <taxon>eudicotyledons</taxon>
        <taxon>Gunneridae</taxon>
        <taxon>Pentapetalae</taxon>
        <taxon>rosids</taxon>
        <taxon>malvids</taxon>
        <taxon>Malvales</taxon>
        <taxon>Malvaceae</taxon>
        <taxon>Malvoideae</taxon>
        <taxon>Hibiscus</taxon>
    </lineage>
</organism>
<evidence type="ECO:0000256" key="3">
    <source>
        <dbReference type="ARBA" id="ARBA00022737"/>
    </source>
</evidence>
<keyword evidence="2" id="KW-0433">Leucine-rich repeat</keyword>
<dbReference type="EMBL" id="JBBPBN010000059">
    <property type="protein sequence ID" value="KAK8987912.1"/>
    <property type="molecule type" value="Genomic_DNA"/>
</dbReference>
<protein>
    <submittedName>
        <fullName evidence="6">Uncharacterized protein</fullName>
    </submittedName>
</protein>
<dbReference type="InterPro" id="IPR051502">
    <property type="entry name" value="RLP_Defense_Trigger"/>
</dbReference>
<dbReference type="Gene3D" id="3.80.10.10">
    <property type="entry name" value="Ribonuclease Inhibitor"/>
    <property type="match status" value="1"/>
</dbReference>
<dbReference type="Pfam" id="PF00560">
    <property type="entry name" value="LRR_1"/>
    <property type="match status" value="1"/>
</dbReference>
<dbReference type="InterPro" id="IPR032675">
    <property type="entry name" value="LRR_dom_sf"/>
</dbReference>